<feature type="domain" description="C2H2-type" evidence="8">
    <location>
        <begin position="407"/>
        <end position="434"/>
    </location>
</feature>
<dbReference type="PROSITE" id="PS50157">
    <property type="entry name" value="ZINC_FINGER_C2H2_2"/>
    <property type="match status" value="5"/>
</dbReference>
<keyword evidence="2" id="KW-0677">Repeat</keyword>
<dbReference type="Gene3D" id="3.30.160.60">
    <property type="entry name" value="Classic Zinc Finger"/>
    <property type="match status" value="2"/>
</dbReference>
<keyword evidence="1" id="KW-0479">Metal-binding</keyword>
<dbReference type="PANTHER" id="PTHR24379:SF121">
    <property type="entry name" value="C2H2-TYPE DOMAIN-CONTAINING PROTEIN"/>
    <property type="match status" value="1"/>
</dbReference>
<proteinExistence type="evidence at transcript level"/>
<dbReference type="PROSITE" id="PS00028">
    <property type="entry name" value="ZINC_FINGER_C2H2_1"/>
    <property type="match status" value="4"/>
</dbReference>
<dbReference type="InterPro" id="IPR036236">
    <property type="entry name" value="Znf_C2H2_sf"/>
</dbReference>
<keyword evidence="6" id="KW-0175">Coiled coil</keyword>
<organism evidence="9">
    <name type="scientific">Corethrella appendiculata</name>
    <dbReference type="NCBI Taxonomy" id="1370023"/>
    <lineage>
        <taxon>Eukaryota</taxon>
        <taxon>Metazoa</taxon>
        <taxon>Ecdysozoa</taxon>
        <taxon>Arthropoda</taxon>
        <taxon>Hexapoda</taxon>
        <taxon>Insecta</taxon>
        <taxon>Pterygota</taxon>
        <taxon>Neoptera</taxon>
        <taxon>Endopterygota</taxon>
        <taxon>Diptera</taxon>
        <taxon>Nematocera</taxon>
        <taxon>Culicoidea</taxon>
        <taxon>Chaoboridae</taxon>
        <taxon>Corethrella</taxon>
    </lineage>
</organism>
<feature type="domain" description="C2H2-type" evidence="8">
    <location>
        <begin position="527"/>
        <end position="554"/>
    </location>
</feature>
<evidence type="ECO:0000256" key="3">
    <source>
        <dbReference type="ARBA" id="ARBA00022771"/>
    </source>
</evidence>
<evidence type="ECO:0000256" key="6">
    <source>
        <dbReference type="SAM" id="Coils"/>
    </source>
</evidence>
<evidence type="ECO:0000256" key="2">
    <source>
        <dbReference type="ARBA" id="ARBA00022737"/>
    </source>
</evidence>
<reference evidence="9" key="1">
    <citation type="journal article" date="2014" name="Insect Biochem. Mol. Biol.">
        <title>An insight into the sialome of the frog biting fly, Corethrella appendiculata.</title>
        <authorList>
            <person name="Ribeiro J.M.C."/>
            <person name="Chagas A.C."/>
            <person name="Pham V.M."/>
            <person name="Lounibos L.P."/>
            <person name="Calvo E."/>
        </authorList>
    </citation>
    <scope>NUCLEOTIDE SEQUENCE</scope>
    <source>
        <tissue evidence="9">Salivary glands</tissue>
    </source>
</reference>
<dbReference type="GO" id="GO:0008270">
    <property type="term" value="F:zinc ion binding"/>
    <property type="evidence" value="ECO:0007669"/>
    <property type="project" value="UniProtKB-KW"/>
</dbReference>
<dbReference type="SMART" id="SM00355">
    <property type="entry name" value="ZnF_C2H2"/>
    <property type="match status" value="6"/>
</dbReference>
<dbReference type="EMBL" id="GANO01004491">
    <property type="protein sequence ID" value="JAB55380.1"/>
    <property type="molecule type" value="mRNA"/>
</dbReference>
<feature type="region of interest" description="Disordered" evidence="7">
    <location>
        <begin position="696"/>
        <end position="723"/>
    </location>
</feature>
<protein>
    <submittedName>
        <fullName evidence="9">Putative putzig</fullName>
    </submittedName>
</protein>
<name>U5EPY9_9DIPT</name>
<evidence type="ECO:0000259" key="8">
    <source>
        <dbReference type="PROSITE" id="PS50157"/>
    </source>
</evidence>
<accession>U5EPY9</accession>
<evidence type="ECO:0000256" key="5">
    <source>
        <dbReference type="PROSITE-ProRule" id="PRU00042"/>
    </source>
</evidence>
<feature type="region of interest" description="Disordered" evidence="7">
    <location>
        <begin position="661"/>
        <end position="684"/>
    </location>
</feature>
<sequence length="960" mass="104301">MQINAVKKINSLLQSGAVSVTGPNTQTRVLKHKLVNPQQQTITQHKCFVCDENAGINCTLLTETTTTTSHTTLPNKIAKIVGEGFMVIVSGDDVICRRCITLFNQMDKLEADLERVRNSLTNYINKKYNILDDELSLSPPPVKMQKIQQKELLGGTTQTTYSIKTINQSDFNDSGGSASEVTTSVATIKPSFQLPQQRKIINSAGGISNTTNIILNNNNSVKDVESQLTNMFESSPTTQTTTNNGANIVTTIGGIGSSAVSEVGGTTIRRQPIKLYKCMSCDFKTTDLSAFTPHHETCKGTQQQLTSAASTVSTTVTGTPTSGSAYRCKVCKNIFATIALLKQHNLQEHQQSSPIIQTGENANTQIIHQQTGSTITQFYSCKICTYKTPEKSNYEDHLRKHIKLKPFKCRVCLARFETREQASVHAKTHQPDYFKCGMCAVTFNKRELLVKHLETHNTNSLATTTTQSTIKKATIKHDLPIVSAAGTTTATTDSSSPSTQKLLQETINEAIRDSIGDSLDPKNIQFHSCGICSVTFLNEQLYTQHMRMHKTDNLNATTGATTTTTSTQNVSSNKNKPQIISINNIPASSITQTTNISAVATTTAANSNDLGGKHQQISDGDLESIFEKMHSDKNDINTNDNLVITSQETTGGNITFNITIPQQQAHTEDRKPNVGIDMPTLDQGDENNEQLLQQEAHQTKTEPVSMPSLDDDGETQNSQQSNTEAVPMDLEELQNASDGQQIKFILNENGQLLQLDNHILTTDADGNQILVQGTDTEQIQQLLQSVGVVMQGGEGLGEGETLQMISGENNQMILVQGADGQEQLIDASMLNAEGTHITTEDGIQIPVSVAFTTAGNGEQQHLLQIQNDGEHGGEQTAILDDNGQVILQQTEQEQVQDGIQIQEDSSQHSQSQSGSEHAGTASGGTTTGATSGSGGEGDQVLFNFDELIQPQVVIKQNFNR</sequence>
<feature type="domain" description="C2H2-type" evidence="8">
    <location>
        <begin position="326"/>
        <end position="354"/>
    </location>
</feature>
<feature type="compositionally biased region" description="Gly residues" evidence="7">
    <location>
        <begin position="921"/>
        <end position="937"/>
    </location>
</feature>
<dbReference type="PANTHER" id="PTHR24379">
    <property type="entry name" value="KRAB AND ZINC FINGER DOMAIN-CONTAINING"/>
    <property type="match status" value="1"/>
</dbReference>
<feature type="domain" description="C2H2-type" evidence="8">
    <location>
        <begin position="434"/>
        <end position="461"/>
    </location>
</feature>
<feature type="domain" description="C2H2-type" evidence="8">
    <location>
        <begin position="379"/>
        <end position="406"/>
    </location>
</feature>
<dbReference type="AlphaFoldDB" id="U5EPY9"/>
<dbReference type="SUPFAM" id="SSF57667">
    <property type="entry name" value="beta-beta-alpha zinc fingers"/>
    <property type="match status" value="2"/>
</dbReference>
<feature type="region of interest" description="Disordered" evidence="7">
    <location>
        <begin position="893"/>
        <end position="938"/>
    </location>
</feature>
<keyword evidence="3 5" id="KW-0863">Zinc-finger</keyword>
<evidence type="ECO:0000256" key="1">
    <source>
        <dbReference type="ARBA" id="ARBA00022723"/>
    </source>
</evidence>
<feature type="coiled-coil region" evidence="6">
    <location>
        <begin position="99"/>
        <end position="126"/>
    </location>
</feature>
<evidence type="ECO:0000256" key="4">
    <source>
        <dbReference type="ARBA" id="ARBA00022833"/>
    </source>
</evidence>
<keyword evidence="4" id="KW-0862">Zinc</keyword>
<feature type="compositionally biased region" description="Low complexity" evidence="7">
    <location>
        <begin position="899"/>
        <end position="920"/>
    </location>
</feature>
<evidence type="ECO:0000313" key="9">
    <source>
        <dbReference type="EMBL" id="JAB55380.1"/>
    </source>
</evidence>
<dbReference type="InterPro" id="IPR013087">
    <property type="entry name" value="Znf_C2H2_type"/>
</dbReference>
<evidence type="ECO:0000256" key="7">
    <source>
        <dbReference type="SAM" id="MobiDB-lite"/>
    </source>
</evidence>